<dbReference type="Gene3D" id="3.40.630.30">
    <property type="match status" value="1"/>
</dbReference>
<dbReference type="Pfam" id="PF00583">
    <property type="entry name" value="Acetyltransf_1"/>
    <property type="match status" value="1"/>
</dbReference>
<dbReference type="InterPro" id="IPR000182">
    <property type="entry name" value="GNAT_dom"/>
</dbReference>
<reference evidence="3" key="1">
    <citation type="journal article" date="2019" name="Int. J. Syst. Evol. Microbiol.">
        <title>The Global Catalogue of Microorganisms (GCM) 10K type strain sequencing project: providing services to taxonomists for standard genome sequencing and annotation.</title>
        <authorList>
            <consortium name="The Broad Institute Genomics Platform"/>
            <consortium name="The Broad Institute Genome Sequencing Center for Infectious Disease"/>
            <person name="Wu L."/>
            <person name="Ma J."/>
        </authorList>
    </citation>
    <scope>NUCLEOTIDE SEQUENCE [LARGE SCALE GENOMIC DNA]</scope>
    <source>
        <strain evidence="3">JCM 31486</strain>
    </source>
</reference>
<dbReference type="SUPFAM" id="SSF55729">
    <property type="entry name" value="Acyl-CoA N-acyltransferases (Nat)"/>
    <property type="match status" value="1"/>
</dbReference>
<feature type="domain" description="N-acetyltransferase" evidence="1">
    <location>
        <begin position="5"/>
        <end position="168"/>
    </location>
</feature>
<evidence type="ECO:0000313" key="2">
    <source>
        <dbReference type="EMBL" id="MFD1044345.1"/>
    </source>
</evidence>
<sequence length="185" mass="21641">MTKPYVMSLAKAEELDDVMVLINQRIQWLRERESEQWNTGRPFRTRMENYISHGATWLLRDVSIPIATVTITTDGDPDFWTPQELRQDALYVEKMATSTHRSGEGLGRLLLTWVQDHAVRNGKKIVRWDVWRTNSQLQDYYKSVGARYLRTEDVTNRWSGALFELDAREMPDLAHEIVTRDKASN</sequence>
<proteinExistence type="predicted"/>
<protein>
    <submittedName>
        <fullName evidence="2">GNAT family N-acetyltransferase</fullName>
    </submittedName>
</protein>
<dbReference type="Proteomes" id="UP001597045">
    <property type="component" value="Unassembled WGS sequence"/>
</dbReference>
<dbReference type="PROSITE" id="PS51186">
    <property type="entry name" value="GNAT"/>
    <property type="match status" value="1"/>
</dbReference>
<dbReference type="InterPro" id="IPR016181">
    <property type="entry name" value="Acyl_CoA_acyltransferase"/>
</dbReference>
<organism evidence="2 3">
    <name type="scientific">Kibdelosporangium lantanae</name>
    <dbReference type="NCBI Taxonomy" id="1497396"/>
    <lineage>
        <taxon>Bacteria</taxon>
        <taxon>Bacillati</taxon>
        <taxon>Actinomycetota</taxon>
        <taxon>Actinomycetes</taxon>
        <taxon>Pseudonocardiales</taxon>
        <taxon>Pseudonocardiaceae</taxon>
        <taxon>Kibdelosporangium</taxon>
    </lineage>
</organism>
<gene>
    <name evidence="2" type="ORF">ACFQ1S_01415</name>
</gene>
<evidence type="ECO:0000313" key="3">
    <source>
        <dbReference type="Proteomes" id="UP001597045"/>
    </source>
</evidence>
<name>A0ABW3M349_9PSEU</name>
<keyword evidence="3" id="KW-1185">Reference proteome</keyword>
<comment type="caution">
    <text evidence="2">The sequence shown here is derived from an EMBL/GenBank/DDBJ whole genome shotgun (WGS) entry which is preliminary data.</text>
</comment>
<dbReference type="EMBL" id="JBHTIS010000037">
    <property type="protein sequence ID" value="MFD1044345.1"/>
    <property type="molecule type" value="Genomic_DNA"/>
</dbReference>
<accession>A0ABW3M349</accession>
<evidence type="ECO:0000259" key="1">
    <source>
        <dbReference type="PROSITE" id="PS51186"/>
    </source>
</evidence>